<sequence>MPQLALGDSIPHDTAHAVSVSLPTWKSNVAWATGDESVVSRMSTGYPRFFIHKSIEKLAQDVASKFGNAGYQAMLFPTKLAAAWCTNFLRDKTPAHAVEGLDIVHLVLDLSRPEATAIEPLLPSVSAVLFHRDAYKCARQFWQHSGVGISSRRAEYCHCLLNQGMLVPEDSSRTIAPSERIQISITEHTSPSVYQQTTSFPEENADNALGRNSNIPTEAPHQSSSIPSAEEEKTMLRRRIAGILNRSRASAPKRSLETELPGQSAESLAEHDIYLFPTGMSAIFNVHRFLLDVRGSMKSVSFGFPYVDTLKILQKFGPGCVFYGNASEENLDQLQARLEDGERFLGLFCEFPGNPLLTCPNLKRIRSLADQYDFAVVVDDTIGTFGNVDVLEYVDVVVTSLTKFFSGACNVTGGSAAFNPKYRYYSQLKATAEKDYVDTYWPEDAVVMERNSRDFLARIVRMNRNAEAVAELLRDDPLIRRVYYPKYNLDRANYEDCRLPIGGYGGLLSVTFHRDEDAVAFYDHLETHKGPSLGTNFTLTSPYVILAHMAELEWAASLGVDPSLVRFSVGIEDVDELTRVFKDALDAASRISVGAAATTTVSAYKSSSFRKLRTE</sequence>
<dbReference type="EC" id="2.5.1.48" evidence="10"/>
<dbReference type="PANTHER" id="PTHR42699">
    <property type="match status" value="1"/>
</dbReference>
<evidence type="ECO:0000256" key="12">
    <source>
        <dbReference type="SAM" id="MobiDB-lite"/>
    </source>
</evidence>
<evidence type="ECO:0000256" key="7">
    <source>
        <dbReference type="ARBA" id="ARBA00058439"/>
    </source>
</evidence>
<dbReference type="InterPro" id="IPR015424">
    <property type="entry name" value="PyrdxlP-dep_Trfase"/>
</dbReference>
<dbReference type="FunFam" id="3.40.640.10:FF:000111">
    <property type="entry name" value="Cystathionine gamma-synthase"/>
    <property type="match status" value="1"/>
</dbReference>
<dbReference type="GO" id="GO:0009086">
    <property type="term" value="P:methionine biosynthetic process"/>
    <property type="evidence" value="ECO:0007669"/>
    <property type="project" value="UniProtKB-KW"/>
</dbReference>
<dbReference type="SUPFAM" id="SSF53383">
    <property type="entry name" value="PLP-dependent transferases"/>
    <property type="match status" value="1"/>
</dbReference>
<keyword evidence="2" id="KW-0028">Amino-acid biosynthesis</keyword>
<comment type="similarity">
    <text evidence="9">Belongs to the trans-sulfuration enzymes family. MET7 subfamily.</text>
</comment>
<evidence type="ECO:0000256" key="6">
    <source>
        <dbReference type="ARBA" id="ARBA00051441"/>
    </source>
</evidence>
<protein>
    <recommendedName>
        <fullName evidence="10">cystathionine gamma-synthase</fullName>
        <ecNumber evidence="10">2.5.1.48</ecNumber>
    </recommendedName>
    <alternativeName>
        <fullName evidence="11">O-succinylhomoserine (thiol)-lyase</fullName>
    </alternativeName>
</protein>
<dbReference type="GO" id="GO:0019346">
    <property type="term" value="P:transsulfuration"/>
    <property type="evidence" value="ECO:0007669"/>
    <property type="project" value="InterPro"/>
</dbReference>
<dbReference type="PANTHER" id="PTHR42699:SF1">
    <property type="entry name" value="CYSTATHIONINE GAMMA-SYNTHASE-RELATED"/>
    <property type="match status" value="1"/>
</dbReference>
<dbReference type="AlphaFoldDB" id="A0A8H6NJJ8"/>
<evidence type="ECO:0000256" key="2">
    <source>
        <dbReference type="ARBA" id="ARBA00022605"/>
    </source>
</evidence>
<dbReference type="GO" id="GO:0030170">
    <property type="term" value="F:pyridoxal phosphate binding"/>
    <property type="evidence" value="ECO:0007669"/>
    <property type="project" value="InterPro"/>
</dbReference>
<evidence type="ECO:0000256" key="10">
    <source>
        <dbReference type="ARBA" id="ARBA00066530"/>
    </source>
</evidence>
<dbReference type="InterPro" id="IPR015421">
    <property type="entry name" value="PyrdxlP-dep_Trfase_major"/>
</dbReference>
<evidence type="ECO:0000256" key="9">
    <source>
        <dbReference type="ARBA" id="ARBA00061376"/>
    </source>
</evidence>
<comment type="function">
    <text evidence="7">Catalyzes the formation of L-cystathionine from O-succinyl-L-homoserine (OSHS) and L-cysteine, via a gamma-replacement reaction. In the absence of thiol, catalyzes gamma-elimination to form 2-oxobutanoate, succinate and ammonia.</text>
</comment>
<proteinExistence type="inferred from homology"/>
<keyword evidence="4" id="KW-0663">Pyridoxal phosphate</keyword>
<evidence type="ECO:0000256" key="3">
    <source>
        <dbReference type="ARBA" id="ARBA00022679"/>
    </source>
</evidence>
<dbReference type="GO" id="GO:0003962">
    <property type="term" value="F:cystathionine gamma-synthase activity"/>
    <property type="evidence" value="ECO:0007669"/>
    <property type="project" value="UniProtKB-EC"/>
</dbReference>
<evidence type="ECO:0000256" key="8">
    <source>
        <dbReference type="ARBA" id="ARBA00060510"/>
    </source>
</evidence>
<evidence type="ECO:0000313" key="13">
    <source>
        <dbReference type="EMBL" id="KAF6835744.1"/>
    </source>
</evidence>
<dbReference type="OrthoDB" id="10047078at2759"/>
<reference evidence="13" key="1">
    <citation type="journal article" date="2020" name="Phytopathology">
        <title>Genome Sequence Resources of Colletotrichum truncatum, C. plurivorum, C. musicola, and C. sojae: Four Species Pathogenic to Soybean (Glycine max).</title>
        <authorList>
            <person name="Rogerio F."/>
            <person name="Boufleur T.R."/>
            <person name="Ciampi-Guillardi M."/>
            <person name="Sukno S.A."/>
            <person name="Thon M.R."/>
            <person name="Massola Junior N.S."/>
            <person name="Baroncelli R."/>
        </authorList>
    </citation>
    <scope>NUCLEOTIDE SEQUENCE</scope>
    <source>
        <strain evidence="13">LFN0074</strain>
    </source>
</reference>
<gene>
    <name evidence="13" type="ORF">CMUS01_05674</name>
</gene>
<keyword evidence="3" id="KW-0808">Transferase</keyword>
<dbReference type="Proteomes" id="UP000639643">
    <property type="component" value="Unassembled WGS sequence"/>
</dbReference>
<comment type="catalytic activity">
    <reaction evidence="6">
        <text>O-succinyl-L-homoserine + L-cysteine = L,L-cystathionine + succinate + H(+)</text>
        <dbReference type="Rhea" id="RHEA:20397"/>
        <dbReference type="ChEBI" id="CHEBI:15378"/>
        <dbReference type="ChEBI" id="CHEBI:30031"/>
        <dbReference type="ChEBI" id="CHEBI:35235"/>
        <dbReference type="ChEBI" id="CHEBI:57661"/>
        <dbReference type="ChEBI" id="CHEBI:58161"/>
        <dbReference type="EC" id="2.5.1.48"/>
    </reaction>
</comment>
<dbReference type="InterPro" id="IPR051750">
    <property type="entry name" value="Trans-sulfuration_enzymes"/>
</dbReference>
<dbReference type="Gene3D" id="3.40.640.10">
    <property type="entry name" value="Type I PLP-dependent aspartate aminotransferase-like (Major domain)"/>
    <property type="match status" value="1"/>
</dbReference>
<evidence type="ECO:0000256" key="11">
    <source>
        <dbReference type="ARBA" id="ARBA00083849"/>
    </source>
</evidence>
<dbReference type="FunFam" id="3.90.1150.10:FF:000063">
    <property type="entry name" value="Probable cystathionine gamma-synthase"/>
    <property type="match status" value="1"/>
</dbReference>
<accession>A0A8H6NJJ8</accession>
<comment type="caution">
    <text evidence="13">The sequence shown here is derived from an EMBL/GenBank/DDBJ whole genome shotgun (WGS) entry which is preliminary data.</text>
</comment>
<keyword evidence="5" id="KW-0486">Methionine biosynthesis</keyword>
<comment type="cofactor">
    <cofactor evidence="1">
        <name>pyridoxal 5'-phosphate</name>
        <dbReference type="ChEBI" id="CHEBI:597326"/>
    </cofactor>
</comment>
<evidence type="ECO:0000256" key="5">
    <source>
        <dbReference type="ARBA" id="ARBA00023167"/>
    </source>
</evidence>
<feature type="compositionally biased region" description="Polar residues" evidence="12">
    <location>
        <begin position="210"/>
        <end position="227"/>
    </location>
</feature>
<evidence type="ECO:0000313" key="14">
    <source>
        <dbReference type="Proteomes" id="UP000639643"/>
    </source>
</evidence>
<dbReference type="EMBL" id="WIGM01000172">
    <property type="protein sequence ID" value="KAF6835744.1"/>
    <property type="molecule type" value="Genomic_DNA"/>
</dbReference>
<dbReference type="Gene3D" id="3.90.1150.10">
    <property type="entry name" value="Aspartate Aminotransferase, domain 1"/>
    <property type="match status" value="1"/>
</dbReference>
<feature type="region of interest" description="Disordered" evidence="12">
    <location>
        <begin position="203"/>
        <end position="231"/>
    </location>
</feature>
<dbReference type="InterPro" id="IPR015422">
    <property type="entry name" value="PyrdxlP-dep_Trfase_small"/>
</dbReference>
<dbReference type="InterPro" id="IPR000277">
    <property type="entry name" value="Cys/Met-Metab_PyrdxlP-dep_enz"/>
</dbReference>
<comment type="pathway">
    <text evidence="8">Amino-acid biosynthesis; L-methionine biosynthesis via de novo pathway; L-cystathionine from O-succinyl-L-homoserine: step 1/1.</text>
</comment>
<name>A0A8H6NJJ8_9PEZI</name>
<keyword evidence="14" id="KW-1185">Reference proteome</keyword>
<organism evidence="13 14">
    <name type="scientific">Colletotrichum musicola</name>
    <dbReference type="NCBI Taxonomy" id="2175873"/>
    <lineage>
        <taxon>Eukaryota</taxon>
        <taxon>Fungi</taxon>
        <taxon>Dikarya</taxon>
        <taxon>Ascomycota</taxon>
        <taxon>Pezizomycotina</taxon>
        <taxon>Sordariomycetes</taxon>
        <taxon>Hypocreomycetidae</taxon>
        <taxon>Glomerellales</taxon>
        <taxon>Glomerellaceae</taxon>
        <taxon>Colletotrichum</taxon>
        <taxon>Colletotrichum orchidearum species complex</taxon>
    </lineage>
</organism>
<evidence type="ECO:0000256" key="4">
    <source>
        <dbReference type="ARBA" id="ARBA00022898"/>
    </source>
</evidence>
<dbReference type="Pfam" id="PF01053">
    <property type="entry name" value="Cys_Met_Meta_PP"/>
    <property type="match status" value="1"/>
</dbReference>
<evidence type="ECO:0000256" key="1">
    <source>
        <dbReference type="ARBA" id="ARBA00001933"/>
    </source>
</evidence>